<comment type="pathway">
    <text evidence="2 13">Amino-acid biosynthesis; L-methionine biosynthesis via de novo pathway; L-homoserine from L-aspartate: step 3/3.</text>
</comment>
<dbReference type="Gene3D" id="3.40.50.720">
    <property type="entry name" value="NAD(P)-binding Rossmann-like Domain"/>
    <property type="match status" value="1"/>
</dbReference>
<evidence type="ECO:0000313" key="17">
    <source>
        <dbReference type="Proteomes" id="UP000007254"/>
    </source>
</evidence>
<dbReference type="Gene3D" id="3.30.70.260">
    <property type="match status" value="1"/>
</dbReference>
<dbReference type="InterPro" id="IPR019811">
    <property type="entry name" value="HDH_CS"/>
</dbReference>
<dbReference type="PANTHER" id="PTHR43331">
    <property type="entry name" value="HOMOSERINE DEHYDROGENASE"/>
    <property type="match status" value="1"/>
</dbReference>
<dbReference type="GO" id="GO:0009088">
    <property type="term" value="P:threonine biosynthetic process"/>
    <property type="evidence" value="ECO:0007669"/>
    <property type="project" value="UniProtKB-UniPathway"/>
</dbReference>
<protein>
    <recommendedName>
        <fullName evidence="5 13">Homoserine dehydrogenase</fullName>
        <ecNumber evidence="4 13">1.1.1.3</ecNumber>
    </recommendedName>
</protein>
<accession>G0GCP6</accession>
<dbReference type="OrthoDB" id="9808167at2"/>
<dbReference type="Proteomes" id="UP000007254">
    <property type="component" value="Chromosome"/>
</dbReference>
<dbReference type="SUPFAM" id="SSF51735">
    <property type="entry name" value="NAD(P)-binding Rossmann-fold domains"/>
    <property type="match status" value="1"/>
</dbReference>
<dbReference type="RefSeq" id="WP_014623868.1">
    <property type="nucleotide sequence ID" value="NC_017583.1"/>
</dbReference>
<keyword evidence="10 13" id="KW-0486">Methionine biosynthesis</keyword>
<evidence type="ECO:0000256" key="6">
    <source>
        <dbReference type="ARBA" id="ARBA00022605"/>
    </source>
</evidence>
<dbReference type="Pfam" id="PF01842">
    <property type="entry name" value="ACT"/>
    <property type="match status" value="1"/>
</dbReference>
<name>G0GCP6_WINT7</name>
<evidence type="ECO:0000256" key="2">
    <source>
        <dbReference type="ARBA" id="ARBA00005062"/>
    </source>
</evidence>
<evidence type="ECO:0000256" key="1">
    <source>
        <dbReference type="ARBA" id="ARBA00005056"/>
    </source>
</evidence>
<dbReference type="InterPro" id="IPR045865">
    <property type="entry name" value="ACT-like_dom_sf"/>
</dbReference>
<evidence type="ECO:0000256" key="12">
    <source>
        <dbReference type="PIRSR" id="PIRSR000098-2"/>
    </source>
</evidence>
<feature type="domain" description="ACT" evidence="15">
    <location>
        <begin position="352"/>
        <end position="430"/>
    </location>
</feature>
<dbReference type="GO" id="GO:0009086">
    <property type="term" value="P:methionine biosynthetic process"/>
    <property type="evidence" value="ECO:0007669"/>
    <property type="project" value="UniProtKB-KW"/>
</dbReference>
<comment type="similarity">
    <text evidence="3 14">Belongs to the homoserine dehydrogenase family.</text>
</comment>
<dbReference type="STRING" id="869211.Spith_0178"/>
<keyword evidence="7 13" id="KW-0791">Threonine biosynthesis</keyword>
<keyword evidence="17" id="KW-1185">Reference proteome</keyword>
<dbReference type="NCBIfam" id="NF004976">
    <property type="entry name" value="PRK06349.1"/>
    <property type="match status" value="1"/>
</dbReference>
<dbReference type="PROSITE" id="PS01042">
    <property type="entry name" value="HOMOSER_DHGENASE"/>
    <property type="match status" value="1"/>
</dbReference>
<dbReference type="FunFam" id="3.30.70.260:FF:000030">
    <property type="entry name" value="Homoserine dehydrogenase"/>
    <property type="match status" value="1"/>
</dbReference>
<evidence type="ECO:0000256" key="5">
    <source>
        <dbReference type="ARBA" id="ARBA00013376"/>
    </source>
</evidence>
<dbReference type="CDD" id="cd04881">
    <property type="entry name" value="ACT_HSDH-Hom"/>
    <property type="match status" value="1"/>
</dbReference>
<dbReference type="SUPFAM" id="SSF55021">
    <property type="entry name" value="ACT-like"/>
    <property type="match status" value="1"/>
</dbReference>
<dbReference type="Pfam" id="PF03447">
    <property type="entry name" value="NAD_binding_3"/>
    <property type="match status" value="1"/>
</dbReference>
<keyword evidence="8 12" id="KW-0521">NADP</keyword>
<dbReference type="PROSITE" id="PS51671">
    <property type="entry name" value="ACT"/>
    <property type="match status" value="1"/>
</dbReference>
<feature type="active site" description="Proton donor" evidence="11">
    <location>
        <position position="205"/>
    </location>
</feature>
<dbReference type="PANTHER" id="PTHR43331:SF1">
    <property type="entry name" value="HOMOSERINE DEHYDROGENASE"/>
    <property type="match status" value="1"/>
</dbReference>
<dbReference type="UniPathway" id="UPA00050">
    <property type="reaction ID" value="UER00063"/>
</dbReference>
<dbReference type="GO" id="GO:0004412">
    <property type="term" value="F:homoserine dehydrogenase activity"/>
    <property type="evidence" value="ECO:0007669"/>
    <property type="project" value="UniProtKB-EC"/>
</dbReference>
<feature type="binding site" evidence="12">
    <location>
        <begin position="9"/>
        <end position="16"/>
    </location>
    <ligand>
        <name>NADP(+)</name>
        <dbReference type="ChEBI" id="CHEBI:58349"/>
    </ligand>
</feature>
<keyword evidence="9 13" id="KW-0560">Oxidoreductase</keyword>
<dbReference type="InterPro" id="IPR005106">
    <property type="entry name" value="Asp/hSer_DH_NAD-bd"/>
</dbReference>
<gene>
    <name evidence="16" type="ordered locus">Spith_0178</name>
</gene>
<comment type="pathway">
    <text evidence="1 13">Amino-acid biosynthesis; L-threonine biosynthesis; L-threonine from L-aspartate: step 3/5.</text>
</comment>
<dbReference type="InterPro" id="IPR002912">
    <property type="entry name" value="ACT_dom"/>
</dbReference>
<dbReference type="UniPathway" id="UPA00051">
    <property type="reaction ID" value="UER00465"/>
</dbReference>
<dbReference type="Gene3D" id="3.30.360.10">
    <property type="entry name" value="Dihydrodipicolinate Reductase, domain 2"/>
    <property type="match status" value="1"/>
</dbReference>
<organism evidence="16 17">
    <name type="scientific">Winmispira thermophila (strain ATCC 700085 / DSM 6578 / Z-1203)</name>
    <name type="common">Spirochaeta thermophila</name>
    <dbReference type="NCBI Taxonomy" id="869211"/>
    <lineage>
        <taxon>Bacteria</taxon>
        <taxon>Pseudomonadati</taxon>
        <taxon>Spirochaetota</taxon>
        <taxon>Spirochaetia</taxon>
        <taxon>Winmispirales</taxon>
        <taxon>Winmispiraceae</taxon>
        <taxon>Winmispira</taxon>
    </lineage>
</organism>
<dbReference type="PIRSF" id="PIRSF000098">
    <property type="entry name" value="Homoser_dehydrog"/>
    <property type="match status" value="1"/>
</dbReference>
<dbReference type="InterPro" id="IPR016204">
    <property type="entry name" value="HDH"/>
</dbReference>
<evidence type="ECO:0000313" key="16">
    <source>
        <dbReference type="EMBL" id="AEJ60465.1"/>
    </source>
</evidence>
<evidence type="ECO:0000256" key="7">
    <source>
        <dbReference type="ARBA" id="ARBA00022697"/>
    </source>
</evidence>
<dbReference type="HOGENOM" id="CLU_009116_1_0_12"/>
<evidence type="ECO:0000256" key="14">
    <source>
        <dbReference type="RuleBase" id="RU004171"/>
    </source>
</evidence>
<comment type="catalytic activity">
    <reaction evidence="13">
        <text>L-homoserine + NADP(+) = L-aspartate 4-semialdehyde + NADPH + H(+)</text>
        <dbReference type="Rhea" id="RHEA:15761"/>
        <dbReference type="ChEBI" id="CHEBI:15378"/>
        <dbReference type="ChEBI" id="CHEBI:57476"/>
        <dbReference type="ChEBI" id="CHEBI:57783"/>
        <dbReference type="ChEBI" id="CHEBI:58349"/>
        <dbReference type="ChEBI" id="CHEBI:537519"/>
        <dbReference type="EC" id="1.1.1.3"/>
    </reaction>
</comment>
<feature type="binding site" evidence="12">
    <location>
        <position position="105"/>
    </location>
    <ligand>
        <name>NADPH</name>
        <dbReference type="ChEBI" id="CHEBI:57783"/>
    </ligand>
</feature>
<proteinExistence type="inferred from homology"/>
<evidence type="ECO:0000256" key="13">
    <source>
        <dbReference type="RuleBase" id="RU000579"/>
    </source>
</evidence>
<evidence type="ECO:0000256" key="4">
    <source>
        <dbReference type="ARBA" id="ARBA00013213"/>
    </source>
</evidence>
<evidence type="ECO:0000256" key="8">
    <source>
        <dbReference type="ARBA" id="ARBA00022857"/>
    </source>
</evidence>
<dbReference type="FunFam" id="3.30.360.10:FF:000005">
    <property type="entry name" value="Homoserine dehydrogenase"/>
    <property type="match status" value="1"/>
</dbReference>
<dbReference type="InterPro" id="IPR001342">
    <property type="entry name" value="HDH_cat"/>
</dbReference>
<dbReference type="SUPFAM" id="SSF55347">
    <property type="entry name" value="Glyceraldehyde-3-phosphate dehydrogenase-like, C-terminal domain"/>
    <property type="match status" value="1"/>
</dbReference>
<evidence type="ECO:0000256" key="11">
    <source>
        <dbReference type="PIRSR" id="PIRSR000098-1"/>
    </source>
</evidence>
<reference evidence="16 17" key="1">
    <citation type="submission" date="2011-06" db="EMBL/GenBank/DDBJ databases">
        <title>The complete genome of Spirochaeta thermophila DSM 6578.</title>
        <authorList>
            <consortium name="US DOE Joint Genome Institute (JGI-PGF)"/>
            <person name="Lucas S."/>
            <person name="Lapidus A."/>
            <person name="Bruce D."/>
            <person name="Goodwin L."/>
            <person name="Pitluck S."/>
            <person name="Peters L."/>
            <person name="Kyrpides N."/>
            <person name="Mavromatis K."/>
            <person name="Ivanova N."/>
            <person name="Mikailova N."/>
            <person name="Pagani I."/>
            <person name="Chertkov O."/>
            <person name="Detter J.C."/>
            <person name="Tapia R."/>
            <person name="Han C."/>
            <person name="Land M."/>
            <person name="Hauser L."/>
            <person name="Markowitz V."/>
            <person name="Cheng J.-F."/>
            <person name="Hugenholtz P."/>
            <person name="Woyke T."/>
            <person name="Wu D."/>
            <person name="Spring S."/>
            <person name="Merkhoffer B."/>
            <person name="Schneider S."/>
            <person name="Klenk H.-P."/>
            <person name="Eisen J.A."/>
        </authorList>
    </citation>
    <scope>NUCLEOTIDE SEQUENCE [LARGE SCALE GENOMIC DNA]</scope>
    <source>
        <strain evidence="17">ATCC 700085 / DSM 6578 / Z-1203</strain>
    </source>
</reference>
<evidence type="ECO:0000256" key="10">
    <source>
        <dbReference type="ARBA" id="ARBA00023167"/>
    </source>
</evidence>
<dbReference type="Pfam" id="PF00742">
    <property type="entry name" value="Homoserine_dh"/>
    <property type="match status" value="1"/>
</dbReference>
<keyword evidence="6 13" id="KW-0028">Amino-acid biosynthesis</keyword>
<evidence type="ECO:0000259" key="15">
    <source>
        <dbReference type="PROSITE" id="PS51671"/>
    </source>
</evidence>
<dbReference type="EC" id="1.1.1.3" evidence="4 13"/>
<dbReference type="InterPro" id="IPR036291">
    <property type="entry name" value="NAD(P)-bd_dom_sf"/>
</dbReference>
<dbReference type="AlphaFoldDB" id="G0GCP6"/>
<evidence type="ECO:0000256" key="9">
    <source>
        <dbReference type="ARBA" id="ARBA00023002"/>
    </source>
</evidence>
<dbReference type="EMBL" id="CP002903">
    <property type="protein sequence ID" value="AEJ60465.1"/>
    <property type="molecule type" value="Genomic_DNA"/>
</dbReference>
<dbReference type="GO" id="GO:0050661">
    <property type="term" value="F:NADP binding"/>
    <property type="evidence" value="ECO:0007669"/>
    <property type="project" value="InterPro"/>
</dbReference>
<feature type="binding site" evidence="12">
    <location>
        <position position="190"/>
    </location>
    <ligand>
        <name>L-homoserine</name>
        <dbReference type="ChEBI" id="CHEBI:57476"/>
    </ligand>
</feature>
<evidence type="ECO:0000256" key="3">
    <source>
        <dbReference type="ARBA" id="ARBA00006753"/>
    </source>
</evidence>
<sequence length="440" mass="47382">MDRHKIALIGCGTVGSGVAALLTKDADLLAQRTGRHLHLAYVVDRDFSRARALGLDERLFCDDYRKALADPEVEIVVELVGGTGVAKTITEEALKAGKHVVTANKALLAHHGPDLLRLAREHGVAVAFEASCGGGIPIIRALYDGLIANRIDALYGIVNGTCNYILTRMIGEGIPYEAALKEAQEQGFAEADPTLDVSGMDSAHKLTIMASLAFGCRVDLDAVPVQGIHRLELLDITYGRELGYVMKLLAVARREEGGLSLVVRPSFISTEHPLAWVSGSFNAVSVYGHATGHTMYYGRGAGSRPTASAIVADIVALVTGTYPRLFQALPLWPDRGTPPTYLPLEATISRFYLRIMVEDRPGVLARITGILGEHDISISSVLQKEVPEGRGTNHVPIVIITHTVGEARVQEAADRIGNLPTVHERPVIIPIVDEHEESIG</sequence>
<dbReference type="KEGG" id="stq:Spith_0178"/>